<evidence type="ECO:0000313" key="2">
    <source>
        <dbReference type="Proteomes" id="UP001597544"/>
    </source>
</evidence>
<sequence length="200" mass="23080">MMLLNTILPLLLSFVLSGPEQLRLQQDIQKDADLLRSSRYFISDNTSETASLQTIQNDLQLFGLVSNLDLSNATYSERQQGPHQVKQWKFDEGDLYSITQIESNIHLDTVITQRYLENRPPSQHRITNDFTFRTYQVATSSDPDKLVYLTEAEQGLLAYKLGEKRVEISYTSPKRGLNDLLPEYKEEVQKLLKDYSSSIR</sequence>
<dbReference type="RefSeq" id="WP_377504507.1">
    <property type="nucleotide sequence ID" value="NZ_JBHULU010000010.1"/>
</dbReference>
<accession>A0ABW5IIZ0</accession>
<proteinExistence type="predicted"/>
<dbReference type="EMBL" id="JBHULU010000010">
    <property type="protein sequence ID" value="MFD2513614.1"/>
    <property type="molecule type" value="Genomic_DNA"/>
</dbReference>
<keyword evidence="2" id="KW-1185">Reference proteome</keyword>
<comment type="caution">
    <text evidence="1">The sequence shown here is derived from an EMBL/GenBank/DDBJ whole genome shotgun (WGS) entry which is preliminary data.</text>
</comment>
<protein>
    <recommendedName>
        <fullName evidence="3">DUF4136 domain-containing protein</fullName>
    </recommendedName>
</protein>
<gene>
    <name evidence="1" type="ORF">ACFSRY_07030</name>
</gene>
<reference evidence="2" key="1">
    <citation type="journal article" date="2019" name="Int. J. Syst. Evol. Microbiol.">
        <title>The Global Catalogue of Microorganisms (GCM) 10K type strain sequencing project: providing services to taxonomists for standard genome sequencing and annotation.</title>
        <authorList>
            <consortium name="The Broad Institute Genomics Platform"/>
            <consortium name="The Broad Institute Genome Sequencing Center for Infectious Disease"/>
            <person name="Wu L."/>
            <person name="Ma J."/>
        </authorList>
    </citation>
    <scope>NUCLEOTIDE SEQUENCE [LARGE SCALE GENOMIC DNA]</scope>
    <source>
        <strain evidence="2">KCTC 42498</strain>
    </source>
</reference>
<dbReference type="Proteomes" id="UP001597544">
    <property type="component" value="Unassembled WGS sequence"/>
</dbReference>
<name>A0ABW5IIZ0_9BACT</name>
<evidence type="ECO:0000313" key="1">
    <source>
        <dbReference type="EMBL" id="MFD2513614.1"/>
    </source>
</evidence>
<evidence type="ECO:0008006" key="3">
    <source>
        <dbReference type="Google" id="ProtNLM"/>
    </source>
</evidence>
<organism evidence="1 2">
    <name type="scientific">Pontibacter locisalis</name>
    <dbReference type="NCBI Taxonomy" id="1719035"/>
    <lineage>
        <taxon>Bacteria</taxon>
        <taxon>Pseudomonadati</taxon>
        <taxon>Bacteroidota</taxon>
        <taxon>Cytophagia</taxon>
        <taxon>Cytophagales</taxon>
        <taxon>Hymenobacteraceae</taxon>
        <taxon>Pontibacter</taxon>
    </lineage>
</organism>